<comment type="caution">
    <text evidence="2">The sequence shown here is derived from an EMBL/GenBank/DDBJ whole genome shotgun (WGS) entry which is preliminary data.</text>
</comment>
<sequence>MKEQDKAVGFTFPGRYQDIVEVIHEIKNQFDGASASADHVAKLFEVGKFFYHHKNSEYKVSARIICGLSPLSTSKMDDLLVIEEDEVIGTGYLSSTLQKIYNWELKLLEEVMVSFYIIDILVMSKCHHIQCQAISEAKNLYSIIDRVKLNDHMDEIKRLEMPTVDLAAHFSGWVTAPRSYLKSLNDWLMKGVCSVPEETDDDIAAPSPLGKLGAPSIFVVCNYWSESVDVISERNVVGAMKDFAHIVFKLWQQHSLEQ</sequence>
<dbReference type="PANTHER" id="PTHR21450:SF61">
    <property type="entry name" value="OS09G0547300 PROTEIN"/>
    <property type="match status" value="1"/>
</dbReference>
<evidence type="ECO:0000259" key="1">
    <source>
        <dbReference type="Pfam" id="PF04782"/>
    </source>
</evidence>
<keyword evidence="3" id="KW-1185">Reference proteome</keyword>
<dbReference type="Proteomes" id="UP000734854">
    <property type="component" value="Unassembled WGS sequence"/>
</dbReference>
<feature type="domain" description="DUF632" evidence="1">
    <location>
        <begin position="122"/>
        <end position="247"/>
    </location>
</feature>
<gene>
    <name evidence="2" type="ORF">ZIOFF_061991</name>
</gene>
<proteinExistence type="predicted"/>
<evidence type="ECO:0000313" key="2">
    <source>
        <dbReference type="EMBL" id="KAG6478548.1"/>
    </source>
</evidence>
<dbReference type="PANTHER" id="PTHR21450">
    <property type="entry name" value="PROTEIN ALTERED PHOSPHATE STARVATION RESPONSE 1"/>
    <property type="match status" value="1"/>
</dbReference>
<dbReference type="EMBL" id="JACMSC010000017">
    <property type="protein sequence ID" value="KAG6478548.1"/>
    <property type="molecule type" value="Genomic_DNA"/>
</dbReference>
<feature type="domain" description="DUF632" evidence="1">
    <location>
        <begin position="20"/>
        <end position="111"/>
    </location>
</feature>
<accession>A0A8J5F055</accession>
<dbReference type="Pfam" id="PF04782">
    <property type="entry name" value="DUF632"/>
    <property type="match status" value="2"/>
</dbReference>
<evidence type="ECO:0000313" key="3">
    <source>
        <dbReference type="Proteomes" id="UP000734854"/>
    </source>
</evidence>
<reference evidence="2 3" key="1">
    <citation type="submission" date="2020-08" db="EMBL/GenBank/DDBJ databases">
        <title>Plant Genome Project.</title>
        <authorList>
            <person name="Zhang R.-G."/>
        </authorList>
    </citation>
    <scope>NUCLEOTIDE SEQUENCE [LARGE SCALE GENOMIC DNA]</scope>
    <source>
        <tissue evidence="2">Rhizome</tissue>
    </source>
</reference>
<name>A0A8J5F055_ZINOF</name>
<dbReference type="InterPro" id="IPR006867">
    <property type="entry name" value="DUF632"/>
</dbReference>
<organism evidence="2 3">
    <name type="scientific">Zingiber officinale</name>
    <name type="common">Ginger</name>
    <name type="synonym">Amomum zingiber</name>
    <dbReference type="NCBI Taxonomy" id="94328"/>
    <lineage>
        <taxon>Eukaryota</taxon>
        <taxon>Viridiplantae</taxon>
        <taxon>Streptophyta</taxon>
        <taxon>Embryophyta</taxon>
        <taxon>Tracheophyta</taxon>
        <taxon>Spermatophyta</taxon>
        <taxon>Magnoliopsida</taxon>
        <taxon>Liliopsida</taxon>
        <taxon>Zingiberales</taxon>
        <taxon>Zingiberaceae</taxon>
        <taxon>Zingiber</taxon>
    </lineage>
</organism>
<dbReference type="AlphaFoldDB" id="A0A8J5F055"/>
<protein>
    <recommendedName>
        <fullName evidence="1">DUF632 domain-containing protein</fullName>
    </recommendedName>
</protein>